<keyword evidence="4" id="KW-0206">Cytoskeleton</keyword>
<name>D2I7Z3_AILME</name>
<comment type="subcellular location">
    <subcellularLocation>
        <location evidence="1">Cytoplasm</location>
        <location evidence="1">Cytoskeleton</location>
    </subcellularLocation>
</comment>
<dbReference type="GO" id="GO:0005856">
    <property type="term" value="C:cytoskeleton"/>
    <property type="evidence" value="ECO:0007669"/>
    <property type="project" value="UniProtKB-SubCell"/>
</dbReference>
<evidence type="ECO:0000256" key="4">
    <source>
        <dbReference type="ARBA" id="ARBA00023212"/>
    </source>
</evidence>
<dbReference type="PROSITE" id="PS00500">
    <property type="entry name" value="THYMOSIN_B4"/>
    <property type="match status" value="1"/>
</dbReference>
<evidence type="ECO:0000256" key="3">
    <source>
        <dbReference type="ARBA" id="ARBA00022490"/>
    </source>
</evidence>
<dbReference type="Gene3D" id="1.20.5.520">
    <property type="entry name" value="Single helix bin"/>
    <property type="match status" value="1"/>
</dbReference>
<evidence type="ECO:0008006" key="7">
    <source>
        <dbReference type="Google" id="ProtNLM"/>
    </source>
</evidence>
<dbReference type="GO" id="GO:0005737">
    <property type="term" value="C:cytoplasm"/>
    <property type="evidence" value="ECO:0007669"/>
    <property type="project" value="TreeGrafter"/>
</dbReference>
<dbReference type="PANTHER" id="PTHR12021:SF11">
    <property type="entry name" value="THYMOSIN BETA-15A-RELATED"/>
    <property type="match status" value="1"/>
</dbReference>
<feature type="non-terminal residue" evidence="6">
    <location>
        <position position="34"/>
    </location>
</feature>
<dbReference type="EMBL" id="GL195709">
    <property type="protein sequence ID" value="EFB26912.1"/>
    <property type="molecule type" value="Genomic_DNA"/>
</dbReference>
<dbReference type="GO" id="GO:0007015">
    <property type="term" value="P:actin filament organization"/>
    <property type="evidence" value="ECO:0007669"/>
    <property type="project" value="InterPro"/>
</dbReference>
<accession>D2I7Z3</accession>
<evidence type="ECO:0000256" key="2">
    <source>
        <dbReference type="ARBA" id="ARBA00009511"/>
    </source>
</evidence>
<sequence>MSDKPDLSEVEKFDRSKLKKTNTKEKNTLPSKES</sequence>
<proteinExistence type="inferred from homology"/>
<comment type="similarity">
    <text evidence="2">Belongs to the thymosin beta family.</text>
</comment>
<dbReference type="GO" id="GO:0030334">
    <property type="term" value="P:regulation of cell migration"/>
    <property type="evidence" value="ECO:0007669"/>
    <property type="project" value="TreeGrafter"/>
</dbReference>
<dbReference type="FunFam" id="1.20.5.520:FF:000001">
    <property type="entry name" value="Thymosin beta"/>
    <property type="match status" value="1"/>
</dbReference>
<dbReference type="InParanoid" id="D2I7Z3"/>
<dbReference type="InterPro" id="IPR038386">
    <property type="entry name" value="Beta-thymosin_sf"/>
</dbReference>
<evidence type="ECO:0000256" key="1">
    <source>
        <dbReference type="ARBA" id="ARBA00004245"/>
    </source>
</evidence>
<organism evidence="6">
    <name type="scientific">Ailuropoda melanoleuca</name>
    <name type="common">Giant panda</name>
    <dbReference type="NCBI Taxonomy" id="9646"/>
    <lineage>
        <taxon>Eukaryota</taxon>
        <taxon>Metazoa</taxon>
        <taxon>Chordata</taxon>
        <taxon>Craniata</taxon>
        <taxon>Vertebrata</taxon>
        <taxon>Euteleostomi</taxon>
        <taxon>Mammalia</taxon>
        <taxon>Eutheria</taxon>
        <taxon>Laurasiatheria</taxon>
        <taxon>Carnivora</taxon>
        <taxon>Caniformia</taxon>
        <taxon>Ursidae</taxon>
        <taxon>Ailuropoda</taxon>
    </lineage>
</organism>
<feature type="region of interest" description="Disordered" evidence="5">
    <location>
        <begin position="1"/>
        <end position="34"/>
    </location>
</feature>
<dbReference type="Pfam" id="PF01290">
    <property type="entry name" value="Thymosin"/>
    <property type="match status" value="1"/>
</dbReference>
<dbReference type="AlphaFoldDB" id="D2I7Z3"/>
<protein>
    <recommendedName>
        <fullName evidence="7">Thymosin beta</fullName>
    </recommendedName>
</protein>
<evidence type="ECO:0000313" key="6">
    <source>
        <dbReference type="EMBL" id="EFB26912.1"/>
    </source>
</evidence>
<gene>
    <name evidence="6" type="ORF">PANDA_022136</name>
</gene>
<keyword evidence="3" id="KW-0963">Cytoplasm</keyword>
<reference evidence="6" key="1">
    <citation type="journal article" date="2009" name="Nature">
        <title>The sequence and de novo assembly of the giant panda genome.</title>
        <authorList>
            <person name="Li R."/>
            <person name="Fan W."/>
            <person name="Tian G."/>
            <person name="Zhu H."/>
            <person name="He L."/>
            <person name="Cai J."/>
            <person name="Huang Q."/>
            <person name="Li J."/>
            <person name="Wang J."/>
        </authorList>
    </citation>
    <scope>NUCLEOTIDE SEQUENCE</scope>
</reference>
<dbReference type="InterPro" id="IPR001152">
    <property type="entry name" value="Beta-thymosin"/>
</dbReference>
<dbReference type="PANTHER" id="PTHR12021">
    <property type="entry name" value="THYMOSIN BETA"/>
    <property type="match status" value="1"/>
</dbReference>
<evidence type="ECO:0000256" key="5">
    <source>
        <dbReference type="SAM" id="MobiDB-lite"/>
    </source>
</evidence>
<dbReference type="GO" id="GO:0003785">
    <property type="term" value="F:actin monomer binding"/>
    <property type="evidence" value="ECO:0007669"/>
    <property type="project" value="InterPro"/>
</dbReference>